<evidence type="ECO:0000259" key="2">
    <source>
        <dbReference type="Pfam" id="PF02342"/>
    </source>
</evidence>
<gene>
    <name evidence="3" type="ORF">JGU71_24130</name>
</gene>
<evidence type="ECO:0000256" key="1">
    <source>
        <dbReference type="ARBA" id="ARBA00008775"/>
    </source>
</evidence>
<reference evidence="3" key="1">
    <citation type="submission" date="2020-12" db="EMBL/GenBank/DDBJ databases">
        <title>Antrihabitans popcorni sp. nov. and Antrihabitans auranticaus sp. nov., isolated from a larva cave.</title>
        <authorList>
            <person name="Lee S.D."/>
            <person name="Kim I.S."/>
        </authorList>
    </citation>
    <scope>NUCLEOTIDE SEQUENCE</scope>
    <source>
        <strain evidence="3">YC3-6</strain>
    </source>
</reference>
<dbReference type="PANTHER" id="PTHR32097:SF4">
    <property type="entry name" value="GENERAL STRESS PROTEIN 16U"/>
    <property type="match status" value="1"/>
</dbReference>
<accession>A0A934NVD1</accession>
<dbReference type="RefSeq" id="WP_199707137.1">
    <property type="nucleotide sequence ID" value="NZ_JAEMNV010000009.1"/>
</dbReference>
<dbReference type="PANTHER" id="PTHR32097">
    <property type="entry name" value="CAMP-BINDING PROTEIN 1-RELATED"/>
    <property type="match status" value="1"/>
</dbReference>
<proteinExistence type="inferred from homology"/>
<sequence>MPSSMLAKGQNVALPNDVASLDVLITWGDADLDLDASALLLGADDRVRGDADFVFYNQPESADASVRYLGKSITEEGQQERLSIDLAAIPDDVMKVVIAGSSGERALGECGKLALQVQDGTGAVLGEFLTADATSKRAFVFGEIYRRSGVWKLRAVGQGWASGLAGLATDYGVDVDDADTGEVADEVVVAQRTAANTHVTDADGADVEVGLKVERPKRGVRTKKPVPKKVAVPELILAGGEGWQPARLFSISGVGTGEEQEKRATSSLLATMQAVRPFARAICARAGAPAGLFEGYLEVPFVKGEGKVIPDGVLRVARAGHTWTALLEVKTGSGRLHKEQLENYLDVAKRLKYEVVLSISNDIPASVGEVPVQVNRQKLTKVALRHISWSEVIHEARMTLAHGAITDPLQSWILSEFIRYLTHPKSGATEFVDMGRHWVAVRDSVSAGTLRAGDAKATSVATTWLALSRHLAMRFTAALGVVVKQQLPRRLANDPESRNQYIVERLATSGLLEATLRIPDTAGDLVVEADLRTNKVQSRARIIAPTEGTALRRVTWLLRQLKDAPADLLVEAVFTDASQVSCEKLSTVRDDAKSLIVGRQGDITSFTLTSVVPMGSRRSGSAAGFIASVTESADKFYASVLQPLKPWVPAAPEPIARPDSGPSDVSNGL</sequence>
<dbReference type="InterPro" id="IPR003325">
    <property type="entry name" value="TerD"/>
</dbReference>
<dbReference type="AlphaFoldDB" id="A0A934NVD1"/>
<comment type="similarity">
    <text evidence="1">Belongs to the CAPAB/TerDEXZ family.</text>
</comment>
<name>A0A934NVD1_9NOCA</name>
<dbReference type="EMBL" id="JAEMNV010000009">
    <property type="protein sequence ID" value="MBJ8341980.1"/>
    <property type="molecule type" value="Genomic_DNA"/>
</dbReference>
<comment type="caution">
    <text evidence="3">The sequence shown here is derived from an EMBL/GenBank/DDBJ whole genome shotgun (WGS) entry which is preliminary data.</text>
</comment>
<organism evidence="3 4">
    <name type="scientific">Antrihabitans stalagmiti</name>
    <dbReference type="NCBI Taxonomy" id="2799499"/>
    <lineage>
        <taxon>Bacteria</taxon>
        <taxon>Bacillati</taxon>
        <taxon>Actinomycetota</taxon>
        <taxon>Actinomycetes</taxon>
        <taxon>Mycobacteriales</taxon>
        <taxon>Nocardiaceae</taxon>
        <taxon>Antrihabitans</taxon>
    </lineage>
</organism>
<evidence type="ECO:0000313" key="3">
    <source>
        <dbReference type="EMBL" id="MBJ8341980.1"/>
    </source>
</evidence>
<feature type="domain" description="TerD" evidence="2">
    <location>
        <begin position="5"/>
        <end position="171"/>
    </location>
</feature>
<protein>
    <submittedName>
        <fullName evidence="3">TerD family protein</fullName>
    </submittedName>
</protein>
<evidence type="ECO:0000313" key="4">
    <source>
        <dbReference type="Proteomes" id="UP000655868"/>
    </source>
</evidence>
<dbReference type="CDD" id="cd06974">
    <property type="entry name" value="TerD_like"/>
    <property type="match status" value="1"/>
</dbReference>
<dbReference type="Proteomes" id="UP000655868">
    <property type="component" value="Unassembled WGS sequence"/>
</dbReference>
<keyword evidence="4" id="KW-1185">Reference proteome</keyword>
<dbReference type="InterPro" id="IPR051324">
    <property type="entry name" value="Stress/Tellurium_Resist"/>
</dbReference>
<dbReference type="Gene3D" id="2.60.60.30">
    <property type="entry name" value="sav2460 like domains"/>
    <property type="match status" value="1"/>
</dbReference>
<dbReference type="Pfam" id="PF02342">
    <property type="entry name" value="TerD"/>
    <property type="match status" value="1"/>
</dbReference>